<keyword evidence="1" id="KW-0812">Transmembrane</keyword>
<keyword evidence="3" id="KW-1185">Reference proteome</keyword>
<dbReference type="Proteomes" id="UP000294299">
    <property type="component" value="Chromosome NFRAN"/>
</dbReference>
<dbReference type="GeneID" id="39421789"/>
<sequence>MNYRSRITLGMAIVIFVVVTSIGSGIFQVSFGTYCFDCPGAQFHLDEAKKSMDNGDYDGAKNHIDQAKQLIGQSENSQSSNNSANG</sequence>
<reference evidence="2 3" key="1">
    <citation type="submission" date="2019-02" db="EMBL/GenBank/DDBJ databases">
        <authorList>
            <person name="Lehtovirta-Morley E L."/>
        </authorList>
    </citation>
    <scope>NUCLEOTIDE SEQUENCE [LARGE SCALE GENOMIC DNA]</scope>
    <source>
        <strain evidence="2">NFRAN1</strain>
    </source>
</reference>
<dbReference type="RefSeq" id="WP_134485012.1">
    <property type="nucleotide sequence ID" value="NZ_LR216287.1"/>
</dbReference>
<keyword evidence="1" id="KW-1133">Transmembrane helix</keyword>
<evidence type="ECO:0000313" key="2">
    <source>
        <dbReference type="EMBL" id="VFJ14960.1"/>
    </source>
</evidence>
<name>A0A484ICX6_9ARCH</name>
<dbReference type="OrthoDB" id="11965at2157"/>
<dbReference type="KEGG" id="nfn:NFRAN_2638"/>
<evidence type="ECO:0000256" key="1">
    <source>
        <dbReference type="SAM" id="Phobius"/>
    </source>
</evidence>
<gene>
    <name evidence="2" type="ORF">NFRAN_2638</name>
</gene>
<evidence type="ECO:0000313" key="3">
    <source>
        <dbReference type="Proteomes" id="UP000294299"/>
    </source>
</evidence>
<dbReference type="AlphaFoldDB" id="A0A484ICX6"/>
<proteinExistence type="predicted"/>
<organism evidence="2 3">
    <name type="scientific">Candidatus Nitrosocosmicus franklandianus</name>
    <dbReference type="NCBI Taxonomy" id="1798806"/>
    <lineage>
        <taxon>Archaea</taxon>
        <taxon>Nitrososphaerota</taxon>
        <taxon>Nitrososphaeria</taxon>
        <taxon>Nitrososphaerales</taxon>
        <taxon>Nitrososphaeraceae</taxon>
        <taxon>Candidatus Nitrosocosmicus</taxon>
    </lineage>
</organism>
<dbReference type="EMBL" id="LR216287">
    <property type="protein sequence ID" value="VFJ14960.1"/>
    <property type="molecule type" value="Genomic_DNA"/>
</dbReference>
<keyword evidence="1" id="KW-0472">Membrane</keyword>
<accession>A0A484ICX6</accession>
<feature type="transmembrane region" description="Helical" evidence="1">
    <location>
        <begin position="7"/>
        <end position="27"/>
    </location>
</feature>
<protein>
    <submittedName>
        <fullName evidence="2">Uncharacterized protein</fullName>
    </submittedName>
</protein>